<proteinExistence type="inferred from homology"/>
<evidence type="ECO:0000256" key="1">
    <source>
        <dbReference type="ARBA" id="ARBA00004685"/>
    </source>
</evidence>
<dbReference type="EMBL" id="ML739121">
    <property type="protein sequence ID" value="KAE8352699.1"/>
    <property type="molecule type" value="Genomic_DNA"/>
</dbReference>
<evidence type="ECO:0000313" key="5">
    <source>
        <dbReference type="Proteomes" id="UP000327118"/>
    </source>
</evidence>
<organism evidence="4 5">
    <name type="scientific">Aspergillus coremiiformis</name>
    <dbReference type="NCBI Taxonomy" id="138285"/>
    <lineage>
        <taxon>Eukaryota</taxon>
        <taxon>Fungi</taxon>
        <taxon>Dikarya</taxon>
        <taxon>Ascomycota</taxon>
        <taxon>Pezizomycotina</taxon>
        <taxon>Eurotiomycetes</taxon>
        <taxon>Eurotiomycetidae</taxon>
        <taxon>Eurotiales</taxon>
        <taxon>Aspergillaceae</taxon>
        <taxon>Aspergillus</taxon>
        <taxon>Aspergillus subgen. Circumdati</taxon>
    </lineage>
</organism>
<dbReference type="InterPro" id="IPR021765">
    <property type="entry name" value="UstYa-like"/>
</dbReference>
<evidence type="ECO:0000313" key="4">
    <source>
        <dbReference type="EMBL" id="KAE8352699.1"/>
    </source>
</evidence>
<comment type="similarity">
    <text evidence="2">Belongs to the ustYa family.</text>
</comment>
<feature type="signal peptide" evidence="3">
    <location>
        <begin position="1"/>
        <end position="17"/>
    </location>
</feature>
<feature type="chain" id="PRO_5025072329" evidence="3">
    <location>
        <begin position="18"/>
        <end position="246"/>
    </location>
</feature>
<gene>
    <name evidence="4" type="ORF">BDV28DRAFT_165358</name>
</gene>
<dbReference type="Pfam" id="PF11807">
    <property type="entry name" value="UstYa"/>
    <property type="match status" value="1"/>
</dbReference>
<dbReference type="PANTHER" id="PTHR33365">
    <property type="entry name" value="YALI0B05434P"/>
    <property type="match status" value="1"/>
</dbReference>
<dbReference type="OrthoDB" id="3687641at2759"/>
<reference evidence="5" key="1">
    <citation type="submission" date="2019-04" db="EMBL/GenBank/DDBJ databases">
        <title>Friends and foes A comparative genomics studyof 23 Aspergillus species from section Flavi.</title>
        <authorList>
            <consortium name="DOE Joint Genome Institute"/>
            <person name="Kjaerbolling I."/>
            <person name="Vesth T."/>
            <person name="Frisvad J.C."/>
            <person name="Nybo J.L."/>
            <person name="Theobald S."/>
            <person name="Kildgaard S."/>
            <person name="Isbrandt T."/>
            <person name="Kuo A."/>
            <person name="Sato A."/>
            <person name="Lyhne E.K."/>
            <person name="Kogle M.E."/>
            <person name="Wiebenga A."/>
            <person name="Kun R.S."/>
            <person name="Lubbers R.J."/>
            <person name="Makela M.R."/>
            <person name="Barry K."/>
            <person name="Chovatia M."/>
            <person name="Clum A."/>
            <person name="Daum C."/>
            <person name="Haridas S."/>
            <person name="He G."/>
            <person name="LaButti K."/>
            <person name="Lipzen A."/>
            <person name="Mondo S."/>
            <person name="Riley R."/>
            <person name="Salamov A."/>
            <person name="Simmons B.A."/>
            <person name="Magnuson J.K."/>
            <person name="Henrissat B."/>
            <person name="Mortensen U.H."/>
            <person name="Larsen T.O."/>
            <person name="Devries R.P."/>
            <person name="Grigoriev I.V."/>
            <person name="Machida M."/>
            <person name="Baker S.E."/>
            <person name="Andersen M.R."/>
        </authorList>
    </citation>
    <scope>NUCLEOTIDE SEQUENCE [LARGE SCALE GENOMIC DNA]</scope>
    <source>
        <strain evidence="5">CBS 553.77</strain>
    </source>
</reference>
<sequence>MHSFLVVLVFTLSCALAIVFLFWNNGPGSTFTHQIQNKLCSESPSWDTSLSRTFRPISSLETISHPSGHSSNNGVDDISWESLLLPQNGGLLRVRTSNDTVTDHGVSMFHQLHCLIVIRDLIFPEPSRGNRNSTSPSHIGHPKSDAIHWAHCFDYIAQGIICAADDTIEPPHHVLNREGRKVRIIDGVGHTHACRDPTSLWRAVQNSELHPIDMSILKDSVRASSLNTRDCEMVDNCTIPEPYRAH</sequence>
<dbReference type="GO" id="GO:0043386">
    <property type="term" value="P:mycotoxin biosynthetic process"/>
    <property type="evidence" value="ECO:0007669"/>
    <property type="project" value="InterPro"/>
</dbReference>
<accession>A0A5N6Z7N8</accession>
<comment type="pathway">
    <text evidence="1">Mycotoxin biosynthesis.</text>
</comment>
<keyword evidence="5" id="KW-1185">Reference proteome</keyword>
<name>A0A5N6Z7N8_9EURO</name>
<evidence type="ECO:0000256" key="2">
    <source>
        <dbReference type="ARBA" id="ARBA00035112"/>
    </source>
</evidence>
<dbReference type="PANTHER" id="PTHR33365:SF4">
    <property type="entry name" value="CYCLOCHLOROTINE BIOSYNTHESIS PROTEIN O"/>
    <property type="match status" value="1"/>
</dbReference>
<dbReference type="Proteomes" id="UP000327118">
    <property type="component" value="Unassembled WGS sequence"/>
</dbReference>
<dbReference type="AlphaFoldDB" id="A0A5N6Z7N8"/>
<evidence type="ECO:0000256" key="3">
    <source>
        <dbReference type="SAM" id="SignalP"/>
    </source>
</evidence>
<protein>
    <submittedName>
        <fullName evidence="4">Uncharacterized protein</fullName>
    </submittedName>
</protein>
<keyword evidence="3" id="KW-0732">Signal</keyword>